<dbReference type="AlphaFoldDB" id="A0A975AWD7"/>
<sequence length="45" mass="5427">MFKKITYARGNFHWGLGYEGNYWSIQEVYEDVRVSVNYDGTVYRN</sequence>
<keyword evidence="2" id="KW-1185">Reference proteome</keyword>
<accession>A0A975AWD7</accession>
<name>A0A975AWD7_9THEO</name>
<dbReference type="RefSeq" id="WP_284680385.1">
    <property type="nucleotide sequence ID" value="NZ_CP060096.1"/>
</dbReference>
<gene>
    <name evidence="1" type="ORF">ACETAC_01875</name>
</gene>
<evidence type="ECO:0000313" key="1">
    <source>
        <dbReference type="EMBL" id="QSZ27677.1"/>
    </source>
</evidence>
<dbReference type="Proteomes" id="UP000671913">
    <property type="component" value="Chromosome"/>
</dbReference>
<proteinExistence type="predicted"/>
<dbReference type="EMBL" id="CP060096">
    <property type="protein sequence ID" value="QSZ27677.1"/>
    <property type="molecule type" value="Genomic_DNA"/>
</dbReference>
<evidence type="ECO:0000313" key="2">
    <source>
        <dbReference type="Proteomes" id="UP000671913"/>
    </source>
</evidence>
<reference evidence="1" key="1">
    <citation type="submission" date="2020-08" db="EMBL/GenBank/DDBJ databases">
        <title>Genomic insights into the carbon and energy metabolism of the first obligate autotrophic acetogenic bacterium Aceticella autotrophica gen. nov., sp. nov.</title>
        <authorList>
            <person name="Toshchakov S.V."/>
            <person name="Elcheninov A.G."/>
            <person name="Kublanov I.V."/>
            <person name="Frolov E.N."/>
            <person name="Lebedinsky A.V."/>
        </authorList>
    </citation>
    <scope>NUCLEOTIDE SEQUENCE</scope>
    <source>
        <strain evidence="1">3443-3Ac</strain>
    </source>
</reference>
<protein>
    <submittedName>
        <fullName evidence="1">Uncharacterized protein</fullName>
    </submittedName>
</protein>
<organism evidence="1 2">
    <name type="scientific">Aceticella autotrophica</name>
    <dbReference type="NCBI Taxonomy" id="2755338"/>
    <lineage>
        <taxon>Bacteria</taxon>
        <taxon>Bacillati</taxon>
        <taxon>Bacillota</taxon>
        <taxon>Clostridia</taxon>
        <taxon>Thermoanaerobacterales</taxon>
        <taxon>Thermoanaerobacteraceae</taxon>
        <taxon>Aceticella</taxon>
    </lineage>
</organism>
<dbReference type="KEGG" id="aaut:ACETAC_01875"/>